<evidence type="ECO:0000256" key="1">
    <source>
        <dbReference type="ARBA" id="ARBA00022553"/>
    </source>
</evidence>
<keyword evidence="1 2" id="KW-0597">Phosphoprotein</keyword>
<dbReference type="PROSITE" id="PS50110">
    <property type="entry name" value="RESPONSE_REGULATORY"/>
    <property type="match status" value="1"/>
</dbReference>
<dbReference type="Proteomes" id="UP000285478">
    <property type="component" value="Chromosome"/>
</dbReference>
<dbReference type="GO" id="GO:0000160">
    <property type="term" value="P:phosphorelay signal transduction system"/>
    <property type="evidence" value="ECO:0007669"/>
    <property type="project" value="InterPro"/>
</dbReference>
<dbReference type="PANTHER" id="PTHR44591">
    <property type="entry name" value="STRESS RESPONSE REGULATOR PROTEIN 1"/>
    <property type="match status" value="1"/>
</dbReference>
<dbReference type="RefSeq" id="WP_128384528.1">
    <property type="nucleotide sequence ID" value="NZ_CP035033.1"/>
</dbReference>
<dbReference type="SUPFAM" id="SSF52172">
    <property type="entry name" value="CheY-like"/>
    <property type="match status" value="1"/>
</dbReference>
<proteinExistence type="predicted"/>
<evidence type="ECO:0000259" key="3">
    <source>
        <dbReference type="PROSITE" id="PS50110"/>
    </source>
</evidence>
<evidence type="ECO:0000313" key="4">
    <source>
        <dbReference type="EMBL" id="QAB14878.1"/>
    </source>
</evidence>
<name>A0A410H1T3_9GAMM</name>
<dbReference type="KEGG" id="htr:EPV75_03895"/>
<protein>
    <submittedName>
        <fullName evidence="4">Response regulator</fullName>
    </submittedName>
</protein>
<dbReference type="EMBL" id="CP035033">
    <property type="protein sequence ID" value="QAB14878.1"/>
    <property type="molecule type" value="Genomic_DNA"/>
</dbReference>
<dbReference type="Pfam" id="PF00072">
    <property type="entry name" value="Response_reg"/>
    <property type="match status" value="1"/>
</dbReference>
<dbReference type="Gene3D" id="3.40.50.2300">
    <property type="match status" value="1"/>
</dbReference>
<feature type="domain" description="Response regulatory" evidence="3">
    <location>
        <begin position="3"/>
        <end position="120"/>
    </location>
</feature>
<evidence type="ECO:0000313" key="5">
    <source>
        <dbReference type="Proteomes" id="UP000285478"/>
    </source>
</evidence>
<keyword evidence="5" id="KW-1185">Reference proteome</keyword>
<reference evidence="4 5" key="1">
    <citation type="journal article" date="2018" name="Environ. Microbiol.">
        <title>Genomes of ubiquitous marine and hypersaline Hydrogenovibrio, Thiomicrorhabdus and Thiomicrospira spp. encode a diversity of mechanisms to sustain chemolithoautotrophy in heterogeneous environments.</title>
        <authorList>
            <person name="Scott K.M."/>
            <person name="Williams J."/>
            <person name="Porter C.M.B."/>
            <person name="Russel S."/>
            <person name="Harmer T.L."/>
            <person name="Paul J.H."/>
            <person name="Antonen K.M."/>
            <person name="Bridges M.K."/>
            <person name="Camper G.J."/>
            <person name="Campla C.K."/>
            <person name="Casella L.G."/>
            <person name="Chase E."/>
            <person name="Conrad J.W."/>
            <person name="Cruz M.C."/>
            <person name="Dunlap D.S."/>
            <person name="Duran L."/>
            <person name="Fahsbender E.M."/>
            <person name="Goldsmith D.B."/>
            <person name="Keeley R.F."/>
            <person name="Kondoff M.R."/>
            <person name="Kussy B.I."/>
            <person name="Lane M.K."/>
            <person name="Lawler S."/>
            <person name="Leigh B.A."/>
            <person name="Lewis C."/>
            <person name="Lostal L.M."/>
            <person name="Marking D."/>
            <person name="Mancera P.A."/>
            <person name="McClenthan E.C."/>
            <person name="McIntyre E.A."/>
            <person name="Mine J.A."/>
            <person name="Modi S."/>
            <person name="Moore B.D."/>
            <person name="Morgan W.A."/>
            <person name="Nelson K.M."/>
            <person name="Nguyen K.N."/>
            <person name="Ogburn N."/>
            <person name="Parrino D.G."/>
            <person name="Pedapudi A.D."/>
            <person name="Pelham R.P."/>
            <person name="Preece A.M."/>
            <person name="Rampersad E.A."/>
            <person name="Richardson J.C."/>
            <person name="Rodgers C.M."/>
            <person name="Schaffer B.L."/>
            <person name="Sheridan N.E."/>
            <person name="Solone M.R."/>
            <person name="Staley Z.R."/>
            <person name="Tabuchi M."/>
            <person name="Waide R.J."/>
            <person name="Wanjugi P.W."/>
            <person name="Young S."/>
            <person name="Clum A."/>
            <person name="Daum C."/>
            <person name="Huntemann M."/>
            <person name="Ivanova N."/>
            <person name="Kyrpides N."/>
            <person name="Mikhailova N."/>
            <person name="Palaniappan K."/>
            <person name="Pillay M."/>
            <person name="Reddy T.B.K."/>
            <person name="Shapiro N."/>
            <person name="Stamatis D."/>
            <person name="Varghese N."/>
            <person name="Woyke T."/>
            <person name="Boden R."/>
            <person name="Freyermuth S.K."/>
            <person name="Kerfeld C.A."/>
        </authorList>
    </citation>
    <scope>NUCLEOTIDE SEQUENCE [LARGE SCALE GENOMIC DNA]</scope>
    <source>
        <strain evidence="4 5">JR-2</strain>
    </source>
</reference>
<dbReference type="SMART" id="SM00448">
    <property type="entry name" value="REC"/>
    <property type="match status" value="1"/>
</dbReference>
<dbReference type="InterPro" id="IPR011006">
    <property type="entry name" value="CheY-like_superfamily"/>
</dbReference>
<dbReference type="AlphaFoldDB" id="A0A410H1T3"/>
<accession>A0A410H1T3</accession>
<dbReference type="PANTHER" id="PTHR44591:SF3">
    <property type="entry name" value="RESPONSE REGULATORY DOMAIN-CONTAINING PROTEIN"/>
    <property type="match status" value="1"/>
</dbReference>
<feature type="modified residue" description="4-aspartylphosphate" evidence="2">
    <location>
        <position position="53"/>
    </location>
</feature>
<evidence type="ECO:0000256" key="2">
    <source>
        <dbReference type="PROSITE-ProRule" id="PRU00169"/>
    </source>
</evidence>
<sequence>MAHLLAVDDADVIRNMLKITFKTQPDWTVDLASSMSEALEHTRRTHYDLFVIDYLMPENTGLELVRHLREQAEYEHTPILMLTAETDPCIKEQAKSLHVSAWVIKPFQPLTLIDAVKRLLTQTVNNN</sequence>
<gene>
    <name evidence="4" type="ORF">EPV75_03895</name>
</gene>
<dbReference type="InterPro" id="IPR050595">
    <property type="entry name" value="Bact_response_regulator"/>
</dbReference>
<dbReference type="InterPro" id="IPR001789">
    <property type="entry name" value="Sig_transdc_resp-reg_receiver"/>
</dbReference>
<organism evidence="4 5">
    <name type="scientific">Hydrogenovibrio thermophilus</name>
    <dbReference type="NCBI Taxonomy" id="265883"/>
    <lineage>
        <taxon>Bacteria</taxon>
        <taxon>Pseudomonadati</taxon>
        <taxon>Pseudomonadota</taxon>
        <taxon>Gammaproteobacteria</taxon>
        <taxon>Thiotrichales</taxon>
        <taxon>Piscirickettsiaceae</taxon>
        <taxon>Hydrogenovibrio</taxon>
    </lineage>
</organism>